<dbReference type="Proteomes" id="UP001265700">
    <property type="component" value="Unassembled WGS sequence"/>
</dbReference>
<dbReference type="Gene3D" id="3.10.620.30">
    <property type="match status" value="1"/>
</dbReference>
<feature type="domain" description="Transglutaminase-like" evidence="2">
    <location>
        <begin position="188"/>
        <end position="252"/>
    </location>
</feature>
<evidence type="ECO:0000256" key="1">
    <source>
        <dbReference type="SAM" id="SignalP"/>
    </source>
</evidence>
<feature type="signal peptide" evidence="1">
    <location>
        <begin position="1"/>
        <end position="19"/>
    </location>
</feature>
<dbReference type="PANTHER" id="PTHR33490:SF3">
    <property type="entry name" value="CONSERVED INTEGRAL MEMBRANE PROTEIN"/>
    <property type="match status" value="1"/>
</dbReference>
<protein>
    <recommendedName>
        <fullName evidence="2">Transglutaminase-like domain-containing protein</fullName>
    </recommendedName>
</protein>
<gene>
    <name evidence="3" type="ORF">J2W49_004711</name>
</gene>
<dbReference type="PROSITE" id="PS51257">
    <property type="entry name" value="PROKAR_LIPOPROTEIN"/>
    <property type="match status" value="1"/>
</dbReference>
<reference evidence="3 4" key="1">
    <citation type="submission" date="2023-07" db="EMBL/GenBank/DDBJ databases">
        <title>Sorghum-associated microbial communities from plants grown in Nebraska, USA.</title>
        <authorList>
            <person name="Schachtman D."/>
        </authorList>
    </citation>
    <scope>NUCLEOTIDE SEQUENCE [LARGE SCALE GENOMIC DNA]</scope>
    <source>
        <strain evidence="3 4">4249</strain>
    </source>
</reference>
<dbReference type="SUPFAM" id="SSF54001">
    <property type="entry name" value="Cysteine proteinases"/>
    <property type="match status" value="1"/>
</dbReference>
<dbReference type="InterPro" id="IPR002931">
    <property type="entry name" value="Transglutaminase-like"/>
</dbReference>
<evidence type="ECO:0000313" key="4">
    <source>
        <dbReference type="Proteomes" id="UP001265700"/>
    </source>
</evidence>
<dbReference type="PANTHER" id="PTHR33490">
    <property type="entry name" value="BLR5614 PROTEIN-RELATED"/>
    <property type="match status" value="1"/>
</dbReference>
<dbReference type="SMART" id="SM00460">
    <property type="entry name" value="TGc"/>
    <property type="match status" value="1"/>
</dbReference>
<dbReference type="InterPro" id="IPR038765">
    <property type="entry name" value="Papain-like_cys_pep_sf"/>
</dbReference>
<keyword evidence="1" id="KW-0732">Signal</keyword>
<name>A0ABU1WTV2_9BURK</name>
<accession>A0ABU1WTV2</accession>
<dbReference type="Pfam" id="PF01841">
    <property type="entry name" value="Transglut_core"/>
    <property type="match status" value="1"/>
</dbReference>
<keyword evidence="4" id="KW-1185">Reference proteome</keyword>
<sequence>MLKASAVGLGLAFSHPLFAAGCGNCATRVPNDQPAPIERLLRMRILFHNPSRNVLMDQRFWCYLPMHLAGQTLSSLVVSRPHHAATDPFGHQVLSVAFDRFPAYASIPVEISMRVRLDGTVCASQMSGSPSWLEAETHIESHAQEIQTLARQLRRPSERETVKAIYEWVQAALTYEGYVPQGKGALNALRTRAGDCTEYAALVVALARANAIPSRMVGGYVVDKDLLLRVDEYHDWAQVLLNGCWQTIDAQKRRWLPSDQHYLPFQIYGDKATNEMGHLARYRMDGDLEVQF</sequence>
<feature type="chain" id="PRO_5046667365" description="Transglutaminase-like domain-containing protein" evidence="1">
    <location>
        <begin position="20"/>
        <end position="292"/>
    </location>
</feature>
<evidence type="ECO:0000259" key="2">
    <source>
        <dbReference type="SMART" id="SM00460"/>
    </source>
</evidence>
<organism evidence="3 4">
    <name type="scientific">Hydrogenophaga palleronii</name>
    <dbReference type="NCBI Taxonomy" id="65655"/>
    <lineage>
        <taxon>Bacteria</taxon>
        <taxon>Pseudomonadati</taxon>
        <taxon>Pseudomonadota</taxon>
        <taxon>Betaproteobacteria</taxon>
        <taxon>Burkholderiales</taxon>
        <taxon>Comamonadaceae</taxon>
        <taxon>Hydrogenophaga</taxon>
    </lineage>
</organism>
<comment type="caution">
    <text evidence="3">The sequence shown here is derived from an EMBL/GenBank/DDBJ whole genome shotgun (WGS) entry which is preliminary data.</text>
</comment>
<proteinExistence type="predicted"/>
<dbReference type="RefSeq" id="WP_310321779.1">
    <property type="nucleotide sequence ID" value="NZ_JAVDWU010000013.1"/>
</dbReference>
<dbReference type="EMBL" id="JAVDWU010000013">
    <property type="protein sequence ID" value="MDR7152733.1"/>
    <property type="molecule type" value="Genomic_DNA"/>
</dbReference>
<evidence type="ECO:0000313" key="3">
    <source>
        <dbReference type="EMBL" id="MDR7152733.1"/>
    </source>
</evidence>